<dbReference type="AlphaFoldDB" id="A0A7J7KGI1"/>
<reference evidence="2" key="1">
    <citation type="submission" date="2020-06" db="EMBL/GenBank/DDBJ databases">
        <title>Draft genome of Bugula neritina, a colonial animal packing powerful symbionts and potential medicines.</title>
        <authorList>
            <person name="Rayko M."/>
        </authorList>
    </citation>
    <scope>NUCLEOTIDE SEQUENCE [LARGE SCALE GENOMIC DNA]</scope>
    <source>
        <strain evidence="2">Kwan_BN1</strain>
    </source>
</reference>
<gene>
    <name evidence="2" type="ORF">EB796_003911</name>
</gene>
<organism evidence="2 3">
    <name type="scientific">Bugula neritina</name>
    <name type="common">Brown bryozoan</name>
    <name type="synonym">Sertularia neritina</name>
    <dbReference type="NCBI Taxonomy" id="10212"/>
    <lineage>
        <taxon>Eukaryota</taxon>
        <taxon>Metazoa</taxon>
        <taxon>Spiralia</taxon>
        <taxon>Lophotrochozoa</taxon>
        <taxon>Bryozoa</taxon>
        <taxon>Gymnolaemata</taxon>
        <taxon>Cheilostomatida</taxon>
        <taxon>Flustrina</taxon>
        <taxon>Buguloidea</taxon>
        <taxon>Bugulidae</taxon>
        <taxon>Bugula</taxon>
    </lineage>
</organism>
<keyword evidence="3" id="KW-1185">Reference proteome</keyword>
<sequence length="109" mass="11661">MKALLLLTEQYDGDSDKNLPFKSVASSRKSLSDSKLGVNSPANTEDIELLSIEEQEEPTVSPFGSAEDYYASPMNAATAQTSSIKSANSPMVGNPNLMMNLTSDRLGIS</sequence>
<feature type="region of interest" description="Disordered" evidence="1">
    <location>
        <begin position="74"/>
        <end position="109"/>
    </location>
</feature>
<protein>
    <submittedName>
        <fullName evidence="2">Uncharacterized protein</fullName>
    </submittedName>
</protein>
<dbReference type="EMBL" id="VXIV02000518">
    <property type="protein sequence ID" value="KAF6037780.1"/>
    <property type="molecule type" value="Genomic_DNA"/>
</dbReference>
<evidence type="ECO:0000313" key="2">
    <source>
        <dbReference type="EMBL" id="KAF6037780.1"/>
    </source>
</evidence>
<proteinExistence type="predicted"/>
<accession>A0A7J7KGI1</accession>
<name>A0A7J7KGI1_BUGNE</name>
<evidence type="ECO:0000313" key="3">
    <source>
        <dbReference type="Proteomes" id="UP000593567"/>
    </source>
</evidence>
<dbReference type="Proteomes" id="UP000593567">
    <property type="component" value="Unassembled WGS sequence"/>
</dbReference>
<feature type="compositionally biased region" description="Polar residues" evidence="1">
    <location>
        <begin position="75"/>
        <end position="103"/>
    </location>
</feature>
<evidence type="ECO:0000256" key="1">
    <source>
        <dbReference type="SAM" id="MobiDB-lite"/>
    </source>
</evidence>
<comment type="caution">
    <text evidence="2">The sequence shown here is derived from an EMBL/GenBank/DDBJ whole genome shotgun (WGS) entry which is preliminary data.</text>
</comment>